<keyword evidence="2" id="KW-1185">Reference proteome</keyword>
<dbReference type="PANTHER" id="PTHR37807">
    <property type="entry name" value="OS07G0160300 PROTEIN"/>
    <property type="match status" value="1"/>
</dbReference>
<gene>
    <name evidence="1" type="ORF">WJX74_004082</name>
</gene>
<proteinExistence type="predicted"/>
<dbReference type="AlphaFoldDB" id="A0AAW1R3F8"/>
<name>A0AAW1R3F8_9CHLO</name>
<reference evidence="1 2" key="1">
    <citation type="journal article" date="2024" name="Nat. Commun.">
        <title>Phylogenomics reveals the evolutionary origins of lichenization in chlorophyte algae.</title>
        <authorList>
            <person name="Puginier C."/>
            <person name="Libourel C."/>
            <person name="Otte J."/>
            <person name="Skaloud P."/>
            <person name="Haon M."/>
            <person name="Grisel S."/>
            <person name="Petersen M."/>
            <person name="Berrin J.G."/>
            <person name="Delaux P.M."/>
            <person name="Dal Grande F."/>
            <person name="Keller J."/>
        </authorList>
    </citation>
    <scope>NUCLEOTIDE SEQUENCE [LARGE SCALE GENOMIC DNA]</scope>
    <source>
        <strain evidence="1 2">SAG 2145</strain>
    </source>
</reference>
<protein>
    <submittedName>
        <fullName evidence="1">Uncharacterized protein</fullName>
    </submittedName>
</protein>
<comment type="caution">
    <text evidence="1">The sequence shown here is derived from an EMBL/GenBank/DDBJ whole genome shotgun (WGS) entry which is preliminary data.</text>
</comment>
<dbReference type="InterPro" id="IPR027417">
    <property type="entry name" value="P-loop_NTPase"/>
</dbReference>
<evidence type="ECO:0000313" key="1">
    <source>
        <dbReference type="EMBL" id="KAK9828222.1"/>
    </source>
</evidence>
<accession>A0AAW1R3F8</accession>
<dbReference type="Pfam" id="PF13671">
    <property type="entry name" value="AAA_33"/>
    <property type="match status" value="1"/>
</dbReference>
<organism evidence="1 2">
    <name type="scientific">Apatococcus lobatus</name>
    <dbReference type="NCBI Taxonomy" id="904363"/>
    <lineage>
        <taxon>Eukaryota</taxon>
        <taxon>Viridiplantae</taxon>
        <taxon>Chlorophyta</taxon>
        <taxon>core chlorophytes</taxon>
        <taxon>Trebouxiophyceae</taxon>
        <taxon>Chlorellales</taxon>
        <taxon>Chlorellaceae</taxon>
        <taxon>Apatococcus</taxon>
    </lineage>
</organism>
<evidence type="ECO:0000313" key="2">
    <source>
        <dbReference type="Proteomes" id="UP001438707"/>
    </source>
</evidence>
<dbReference type="SUPFAM" id="SSF52540">
    <property type="entry name" value="P-loop containing nucleoside triphosphate hydrolases"/>
    <property type="match status" value="1"/>
</dbReference>
<dbReference type="PANTHER" id="PTHR37807:SF3">
    <property type="entry name" value="OS07G0160300 PROTEIN"/>
    <property type="match status" value="1"/>
</dbReference>
<dbReference type="Proteomes" id="UP001438707">
    <property type="component" value="Unassembled WGS sequence"/>
</dbReference>
<dbReference type="EMBL" id="JALJOS010000016">
    <property type="protein sequence ID" value="KAK9828222.1"/>
    <property type="molecule type" value="Genomic_DNA"/>
</dbReference>
<dbReference type="Gene3D" id="3.40.50.300">
    <property type="entry name" value="P-loop containing nucleotide triphosphate hydrolases"/>
    <property type="match status" value="1"/>
</dbReference>
<sequence>MQGLQSGEGPLLILLKGHPAVGKSAVALALAQLLRWPLVDKDDARDCFEGIAELAEVPPGILNSLAYKIMFRTASKQLLAGNSAIVDCPLSRISLYQEASVLADKHRAQVAVVECVTHQCHEWQQRLEARTLSDSADQAHKPCSWKAVQTLIAGYQGACDWTNDGSCKLSRHLVIDTSQGSPQELAASAAHCLGIFAKPSGGVA</sequence>